<dbReference type="RefSeq" id="XP_056505067.1">
    <property type="nucleotide sequence ID" value="XM_056639310.1"/>
</dbReference>
<name>A0A9W9TUV0_PENCI</name>
<keyword evidence="3" id="KW-1133">Transmembrane helix</keyword>
<feature type="domain" description="ABC transporter" evidence="4">
    <location>
        <begin position="123"/>
        <end position="375"/>
    </location>
</feature>
<reference evidence="5" key="2">
    <citation type="journal article" date="2023" name="IMA Fungus">
        <title>Comparative genomic study of the Penicillium genus elucidates a diverse pangenome and 15 lateral gene transfer events.</title>
        <authorList>
            <person name="Petersen C."/>
            <person name="Sorensen T."/>
            <person name="Nielsen M.R."/>
            <person name="Sondergaard T.E."/>
            <person name="Sorensen J.L."/>
            <person name="Fitzpatrick D.A."/>
            <person name="Frisvad J.C."/>
            <person name="Nielsen K.L."/>
        </authorList>
    </citation>
    <scope>NUCLEOTIDE SEQUENCE</scope>
    <source>
        <strain evidence="5">IBT 23319</strain>
    </source>
</reference>
<feature type="transmembrane region" description="Helical" evidence="3">
    <location>
        <begin position="502"/>
        <end position="520"/>
    </location>
</feature>
<organism evidence="5 6">
    <name type="scientific">Penicillium citrinum</name>
    <dbReference type="NCBI Taxonomy" id="5077"/>
    <lineage>
        <taxon>Eukaryota</taxon>
        <taxon>Fungi</taxon>
        <taxon>Dikarya</taxon>
        <taxon>Ascomycota</taxon>
        <taxon>Pezizomycotina</taxon>
        <taxon>Eurotiomycetes</taxon>
        <taxon>Eurotiomycetidae</taxon>
        <taxon>Eurotiales</taxon>
        <taxon>Aspergillaceae</taxon>
        <taxon>Penicillium</taxon>
    </lineage>
</organism>
<proteinExistence type="predicted"/>
<keyword evidence="3" id="KW-0812">Transmembrane</keyword>
<keyword evidence="3" id="KW-0472">Membrane</keyword>
<feature type="compositionally biased region" description="Polar residues" evidence="2">
    <location>
        <begin position="37"/>
        <end position="50"/>
    </location>
</feature>
<dbReference type="InterPro" id="IPR003439">
    <property type="entry name" value="ABC_transporter-like_ATP-bd"/>
</dbReference>
<reference evidence="5" key="1">
    <citation type="submission" date="2022-11" db="EMBL/GenBank/DDBJ databases">
        <authorList>
            <person name="Petersen C."/>
        </authorList>
    </citation>
    <scope>NUCLEOTIDE SEQUENCE</scope>
    <source>
        <strain evidence="5">IBT 23319</strain>
    </source>
</reference>
<dbReference type="SUPFAM" id="SSF52540">
    <property type="entry name" value="P-loop containing nucleoside triphosphate hydrolases"/>
    <property type="match status" value="1"/>
</dbReference>
<dbReference type="GO" id="GO:0016887">
    <property type="term" value="F:ATP hydrolysis activity"/>
    <property type="evidence" value="ECO:0007669"/>
    <property type="project" value="InterPro"/>
</dbReference>
<keyword evidence="1" id="KW-0813">Transport</keyword>
<dbReference type="OrthoDB" id="4369563at2759"/>
<protein>
    <submittedName>
        <fullName evidence="5">CDR ABC transporter</fullName>
    </submittedName>
</protein>
<evidence type="ECO:0000256" key="1">
    <source>
        <dbReference type="ARBA" id="ARBA00022448"/>
    </source>
</evidence>
<evidence type="ECO:0000256" key="2">
    <source>
        <dbReference type="SAM" id="MobiDB-lite"/>
    </source>
</evidence>
<feature type="region of interest" description="Disordered" evidence="2">
    <location>
        <begin position="1"/>
        <end position="50"/>
    </location>
</feature>
<dbReference type="AlphaFoldDB" id="A0A9W9TUV0"/>
<evidence type="ECO:0000259" key="4">
    <source>
        <dbReference type="PROSITE" id="PS50893"/>
    </source>
</evidence>
<dbReference type="InterPro" id="IPR029481">
    <property type="entry name" value="ABC_trans_N"/>
</dbReference>
<evidence type="ECO:0000256" key="3">
    <source>
        <dbReference type="SAM" id="Phobius"/>
    </source>
</evidence>
<comment type="caution">
    <text evidence="5">The sequence shown here is derived from an EMBL/GenBank/DDBJ whole genome shotgun (WGS) entry which is preliminary data.</text>
</comment>
<dbReference type="PROSITE" id="PS50893">
    <property type="entry name" value="ABC_TRANSPORTER_2"/>
    <property type="match status" value="1"/>
</dbReference>
<gene>
    <name evidence="5" type="ORF">N7469_000390</name>
</gene>
<evidence type="ECO:0000313" key="6">
    <source>
        <dbReference type="Proteomes" id="UP001147733"/>
    </source>
</evidence>
<dbReference type="PANTHER" id="PTHR19241">
    <property type="entry name" value="ATP-BINDING CASSETTE TRANSPORTER"/>
    <property type="match status" value="1"/>
</dbReference>
<dbReference type="GeneID" id="81378477"/>
<feature type="compositionally biased region" description="Basic and acidic residues" evidence="2">
    <location>
        <begin position="1"/>
        <end position="21"/>
    </location>
</feature>
<dbReference type="EMBL" id="JAPQKT010000001">
    <property type="protein sequence ID" value="KAJ5242063.1"/>
    <property type="molecule type" value="Genomic_DNA"/>
</dbReference>
<dbReference type="Gene3D" id="3.40.50.300">
    <property type="entry name" value="P-loop containing nucleotide triphosphate hydrolases"/>
    <property type="match status" value="1"/>
</dbReference>
<accession>A0A9W9TUV0</accession>
<sequence length="560" mass="62984">MSSNKRENLHNQEPAEERFDNRGAMPAPSEKTDSQVKRSPSPSNSGHFESNFSDLFHKSDGLTLDPNSKDFSPAEWATRFMQLKSRDPDRYRPRSAGVSFHNLSVHGFGSPINYQKDFFNVFLQITDLLSGLINRRDQKIEILRGHNGLTRSGEMLLVLGRPGSGVSTFLKTIAGETKGLYLDTEAKFNYQGTPRDSMRREFRGDLIYQAETDVHFPQLTVGQTLLYAALARTPANRPPGVSREQYAVQLRNVVMAVFGISHTVDTKVGNEFVRGVSGGERKTVSIAEVALSSGSIQCWDSSTRGLDSATALKFVQTLKLPVGLTGTAAVVALYQASQQAYEVRNIFKEPSEFRNKTLLYEGRQIYFGPIECAREYFTDLGYICPGRQTTADFLTSLTTPAERIVQPGFENRVPQTSEEFAKRNIQSEFHVHCSELEVTLIQPPDGTSCGEYMAPYLQLAGGEVYNPTDMAGCQYFQFSNSDMYLAAVSVYYDERWRNFGLVWAYVAFNIFGALFFYWFVRIYGSPSLAQTVARITKACSILKWKKKEQIKSKREEDQKG</sequence>
<evidence type="ECO:0000313" key="5">
    <source>
        <dbReference type="EMBL" id="KAJ5242063.1"/>
    </source>
</evidence>
<keyword evidence="6" id="KW-1185">Reference proteome</keyword>
<dbReference type="InterPro" id="IPR027417">
    <property type="entry name" value="P-loop_NTPase"/>
</dbReference>
<dbReference type="Pfam" id="PF14510">
    <property type="entry name" value="ABC_trans_N"/>
    <property type="match status" value="1"/>
</dbReference>
<dbReference type="Pfam" id="PF00005">
    <property type="entry name" value="ABC_tran"/>
    <property type="match status" value="1"/>
</dbReference>
<dbReference type="GO" id="GO:0005524">
    <property type="term" value="F:ATP binding"/>
    <property type="evidence" value="ECO:0007669"/>
    <property type="project" value="InterPro"/>
</dbReference>
<dbReference type="Proteomes" id="UP001147733">
    <property type="component" value="Unassembled WGS sequence"/>
</dbReference>